<sequence length="646" mass="72357">MASARYASTASNASEKRAYCSEVQTRTVGKLAELAVGPEGELDRPAEQEDGGEEKRAARVAAQESTRTALAKSKSKSSPLAYGAVVEEIYRPAAQRPRSDAAIDQDIPQRDTSSRTPLDHTRKAQIPRADAHDVTMNGIEMNMGLNAEALDPSTRNFERIRSAISEENTTWKEWEKTNLPSALQCFGSPRATIQPEQCCDGSDFYHERLDFTFRAGQYYRVHLRLSPGQEVLDYIVLVHTFVESKQSADSAQMVVTKYSPATRIPGCGHFSSDARELVLHFTKYSDMSNENDAELIEMDDIVQNLQNNAVSHMPEFPLVYDMTSNILGASEGFSQANFDISAGFTNYKYDITWKARYPSANLYNIDPLNTLKDFVNEKLAPPSSPSATIPKVVLITGSNERFLLTGDDNDKRVSPEDFTRPLEYLSYILTTLGKGTFVVITMASNILYKKSFPRFNETLYMLLKSGLSVQLRKTYLPKHRIPQDRTIVALISSPCYDPAQLAFKPAPEPFTVRDICRNILMTNIKQNVYSHKTGIQVEDGLTLEAVDLGSRAVDLRPQLSHYHHLLGHPTRGDHLTVRELARLQGFPDNLIFLGDIQFQFRNVLRALPPHIANMLAKSVLTSVRALEVQQPSNESFRSSKRARFSS</sequence>
<organism evidence="4 5">
    <name type="scientific">Phlyctema vagabunda</name>
    <dbReference type="NCBI Taxonomy" id="108571"/>
    <lineage>
        <taxon>Eukaryota</taxon>
        <taxon>Fungi</taxon>
        <taxon>Dikarya</taxon>
        <taxon>Ascomycota</taxon>
        <taxon>Pezizomycotina</taxon>
        <taxon>Leotiomycetes</taxon>
        <taxon>Helotiales</taxon>
        <taxon>Dermateaceae</taxon>
        <taxon>Phlyctema</taxon>
    </lineage>
</organism>
<dbReference type="SUPFAM" id="SSF53335">
    <property type="entry name" value="S-adenosyl-L-methionine-dependent methyltransferases"/>
    <property type="match status" value="1"/>
</dbReference>
<evidence type="ECO:0000256" key="2">
    <source>
        <dbReference type="ARBA" id="ARBA00022679"/>
    </source>
</evidence>
<feature type="compositionally biased region" description="Polar residues" evidence="3">
    <location>
        <begin position="1"/>
        <end position="13"/>
    </location>
</feature>
<feature type="compositionally biased region" description="Basic and acidic residues" evidence="3">
    <location>
        <begin position="41"/>
        <end position="57"/>
    </location>
</feature>
<feature type="compositionally biased region" description="Basic and acidic residues" evidence="3">
    <location>
        <begin position="97"/>
        <end position="122"/>
    </location>
</feature>
<keyword evidence="5" id="KW-1185">Reference proteome</keyword>
<keyword evidence="1" id="KW-0489">Methyltransferase</keyword>
<gene>
    <name evidence="4" type="ORF">PVAG01_04197</name>
</gene>
<evidence type="ECO:0000313" key="4">
    <source>
        <dbReference type="EMBL" id="KAL3424916.1"/>
    </source>
</evidence>
<accession>A0ABR4PNM6</accession>
<evidence type="ECO:0000256" key="1">
    <source>
        <dbReference type="ARBA" id="ARBA00022603"/>
    </source>
</evidence>
<dbReference type="InterPro" id="IPR001525">
    <property type="entry name" value="C5_MeTfrase"/>
</dbReference>
<protein>
    <submittedName>
        <fullName evidence="4">Uncharacterized protein</fullName>
    </submittedName>
</protein>
<dbReference type="Gene3D" id="3.90.120.10">
    <property type="entry name" value="DNA Methylase, subunit A, domain 2"/>
    <property type="match status" value="1"/>
</dbReference>
<dbReference type="InterPro" id="IPR029063">
    <property type="entry name" value="SAM-dependent_MTases_sf"/>
</dbReference>
<dbReference type="EMBL" id="JBFCZG010000003">
    <property type="protein sequence ID" value="KAL3424916.1"/>
    <property type="molecule type" value="Genomic_DNA"/>
</dbReference>
<evidence type="ECO:0000313" key="5">
    <source>
        <dbReference type="Proteomes" id="UP001629113"/>
    </source>
</evidence>
<name>A0ABR4PNM6_9HELO</name>
<dbReference type="Proteomes" id="UP001629113">
    <property type="component" value="Unassembled WGS sequence"/>
</dbReference>
<evidence type="ECO:0000256" key="3">
    <source>
        <dbReference type="SAM" id="MobiDB-lite"/>
    </source>
</evidence>
<keyword evidence="2" id="KW-0808">Transferase</keyword>
<comment type="caution">
    <text evidence="4">The sequence shown here is derived from an EMBL/GenBank/DDBJ whole genome shotgun (WGS) entry which is preliminary data.</text>
</comment>
<feature type="region of interest" description="Disordered" evidence="3">
    <location>
        <begin position="1"/>
        <end position="77"/>
    </location>
</feature>
<reference evidence="4 5" key="1">
    <citation type="submission" date="2024-06" db="EMBL/GenBank/DDBJ databases">
        <title>Complete genome of Phlyctema vagabunda strain 19-DSS-EL-015.</title>
        <authorList>
            <person name="Fiorenzani C."/>
        </authorList>
    </citation>
    <scope>NUCLEOTIDE SEQUENCE [LARGE SCALE GENOMIC DNA]</scope>
    <source>
        <strain evidence="4 5">19-DSS-EL-015</strain>
    </source>
</reference>
<feature type="region of interest" description="Disordered" evidence="3">
    <location>
        <begin position="93"/>
        <end position="123"/>
    </location>
</feature>
<dbReference type="Pfam" id="PF00145">
    <property type="entry name" value="DNA_methylase"/>
    <property type="match status" value="1"/>
</dbReference>
<proteinExistence type="predicted"/>